<dbReference type="SUPFAM" id="SSF53167">
    <property type="entry name" value="Purine and uridine phosphorylases"/>
    <property type="match status" value="1"/>
</dbReference>
<keyword evidence="5 6" id="KW-0808">Transferase</keyword>
<evidence type="ECO:0000256" key="1">
    <source>
        <dbReference type="ARBA" id="ARBA00005058"/>
    </source>
</evidence>
<dbReference type="Proteomes" id="UP000605676">
    <property type="component" value="Unassembled WGS sequence"/>
</dbReference>
<dbReference type="PIRSF" id="PIRSF000477">
    <property type="entry name" value="PurNPase"/>
    <property type="match status" value="1"/>
</dbReference>
<comment type="pathway">
    <text evidence="1 6">Purine metabolism; purine nucleoside salvage.</text>
</comment>
<gene>
    <name evidence="8" type="ORF">JIV24_15160</name>
</gene>
<dbReference type="NCBIfam" id="NF006054">
    <property type="entry name" value="PRK08202.1"/>
    <property type="match status" value="1"/>
</dbReference>
<name>A0ABS1HLX4_9BACT</name>
<evidence type="ECO:0000259" key="7">
    <source>
        <dbReference type="Pfam" id="PF01048"/>
    </source>
</evidence>
<dbReference type="PANTHER" id="PTHR11904">
    <property type="entry name" value="METHYLTHIOADENOSINE/PURINE NUCLEOSIDE PHOSPHORYLASE"/>
    <property type="match status" value="1"/>
</dbReference>
<comment type="similarity">
    <text evidence="2 6">Belongs to the PNP/MTAP phosphorylase family.</text>
</comment>
<dbReference type="InterPro" id="IPR000845">
    <property type="entry name" value="Nucleoside_phosphorylase_d"/>
</dbReference>
<dbReference type="CDD" id="cd09009">
    <property type="entry name" value="PNP-EcPNPII_like"/>
    <property type="match status" value="1"/>
</dbReference>
<comment type="function">
    <text evidence="6">The purine nucleoside phosphorylases catalyze the phosphorolytic breakdown of the N-glycosidic bond in the beta-(deoxy)ribonucleoside molecules, with the formation of the corresponding free purine bases and pentose-1-phosphate.</text>
</comment>
<evidence type="ECO:0000313" key="9">
    <source>
        <dbReference type="Proteomes" id="UP000605676"/>
    </source>
</evidence>
<protein>
    <recommendedName>
        <fullName evidence="6">Purine nucleoside phosphorylase</fullName>
        <ecNumber evidence="6">2.4.2.1</ecNumber>
    </recommendedName>
    <alternativeName>
        <fullName evidence="6">Inosine-guanosine phosphorylase</fullName>
    </alternativeName>
</protein>
<feature type="domain" description="Nucleoside phosphorylase" evidence="7">
    <location>
        <begin position="22"/>
        <end position="267"/>
    </location>
</feature>
<dbReference type="RefSeq" id="WP_200465911.1">
    <property type="nucleotide sequence ID" value="NZ_JAENRR010000039.1"/>
</dbReference>
<dbReference type="NCBIfam" id="TIGR01697">
    <property type="entry name" value="PNPH-PUNA-XAPA"/>
    <property type="match status" value="1"/>
</dbReference>
<dbReference type="NCBIfam" id="TIGR01700">
    <property type="entry name" value="PNPH"/>
    <property type="match status" value="1"/>
</dbReference>
<accession>A0ABS1HLX4</accession>
<dbReference type="GO" id="GO:0004731">
    <property type="term" value="F:purine-nucleoside phosphorylase activity"/>
    <property type="evidence" value="ECO:0007669"/>
    <property type="project" value="UniProtKB-EC"/>
</dbReference>
<organism evidence="8 9">
    <name type="scientific">Carboxylicivirga marina</name>
    <dbReference type="NCBI Taxonomy" id="2800988"/>
    <lineage>
        <taxon>Bacteria</taxon>
        <taxon>Pseudomonadati</taxon>
        <taxon>Bacteroidota</taxon>
        <taxon>Bacteroidia</taxon>
        <taxon>Marinilabiliales</taxon>
        <taxon>Marinilabiliaceae</taxon>
        <taxon>Carboxylicivirga</taxon>
    </lineage>
</organism>
<dbReference type="InterPro" id="IPR011270">
    <property type="entry name" value="Pur_Nuc_Pase_Ino/Guo-sp"/>
</dbReference>
<evidence type="ECO:0000256" key="5">
    <source>
        <dbReference type="ARBA" id="ARBA00022679"/>
    </source>
</evidence>
<dbReference type="Gene3D" id="3.40.50.1580">
    <property type="entry name" value="Nucleoside phosphorylase domain"/>
    <property type="match status" value="1"/>
</dbReference>
<evidence type="ECO:0000313" key="8">
    <source>
        <dbReference type="EMBL" id="MBK3518684.1"/>
    </source>
</evidence>
<dbReference type="InterPro" id="IPR018099">
    <property type="entry name" value="Purine_phosphorylase-2_CS"/>
</dbReference>
<sequence length="270" mass="29573">MLETIQITADYLINQTTLKPVVGIILGTGLGGLVEEIEIEKSISYEEIPNFPVSTVEGHSGRLIFGTINNTPILAMQGRFHYYEGYDMKEVTFPVRVMKQMGIETLFVSNASGGLNPDYVVGDIMVINDHINMFGDNPLIGRNNNKLGPRFPDMSEPYSKRLIAEALMIGNDNGIDLKQGVYVGTTGPTFETPAEYKMFRILGADAVGMSTVPEVIVARHMDMQCFGISIITDSGVPGQIVEVSHEEVQEVAAAAEPKMTMVIKELLGRI</sequence>
<evidence type="ECO:0000256" key="4">
    <source>
        <dbReference type="ARBA" id="ARBA00022676"/>
    </source>
</evidence>
<evidence type="ECO:0000256" key="6">
    <source>
        <dbReference type="PIRNR" id="PIRNR000477"/>
    </source>
</evidence>
<keyword evidence="4 6" id="KW-0328">Glycosyltransferase</keyword>
<keyword evidence="9" id="KW-1185">Reference proteome</keyword>
<dbReference type="Pfam" id="PF01048">
    <property type="entry name" value="PNP_UDP_1"/>
    <property type="match status" value="1"/>
</dbReference>
<comment type="subunit">
    <text evidence="3">Homotrimer.</text>
</comment>
<dbReference type="EC" id="2.4.2.1" evidence="6"/>
<dbReference type="InterPro" id="IPR011268">
    <property type="entry name" value="Purine_phosphorylase"/>
</dbReference>
<dbReference type="PANTHER" id="PTHR11904:SF9">
    <property type="entry name" value="PURINE NUCLEOSIDE PHOSPHORYLASE-RELATED"/>
    <property type="match status" value="1"/>
</dbReference>
<dbReference type="EMBL" id="JAENRR010000039">
    <property type="protein sequence ID" value="MBK3518684.1"/>
    <property type="molecule type" value="Genomic_DNA"/>
</dbReference>
<dbReference type="PROSITE" id="PS01240">
    <property type="entry name" value="PNP_MTAP_2"/>
    <property type="match status" value="1"/>
</dbReference>
<comment type="caution">
    <text evidence="8">The sequence shown here is derived from an EMBL/GenBank/DDBJ whole genome shotgun (WGS) entry which is preliminary data.</text>
</comment>
<dbReference type="InterPro" id="IPR035994">
    <property type="entry name" value="Nucleoside_phosphorylase_sf"/>
</dbReference>
<evidence type="ECO:0000256" key="2">
    <source>
        <dbReference type="ARBA" id="ARBA00006751"/>
    </source>
</evidence>
<reference evidence="8 9" key="1">
    <citation type="submission" date="2021-01" db="EMBL/GenBank/DDBJ databases">
        <title>Carboxyliciviraga sp.nov., isolated from coastal sediments.</title>
        <authorList>
            <person name="Lu D."/>
            <person name="Zhang T."/>
        </authorList>
    </citation>
    <scope>NUCLEOTIDE SEQUENCE [LARGE SCALE GENOMIC DNA]</scope>
    <source>
        <strain evidence="8 9">N1Y132</strain>
    </source>
</reference>
<proteinExistence type="inferred from homology"/>
<evidence type="ECO:0000256" key="3">
    <source>
        <dbReference type="ARBA" id="ARBA00011233"/>
    </source>
</evidence>